<feature type="domain" description="Helitron helicase-like" evidence="2">
    <location>
        <begin position="467"/>
        <end position="653"/>
    </location>
</feature>
<dbReference type="OrthoDB" id="10039216at2759"/>
<evidence type="ECO:0000259" key="2">
    <source>
        <dbReference type="Pfam" id="PF14214"/>
    </source>
</evidence>
<protein>
    <submittedName>
        <fullName evidence="4">Uncharacterized protein</fullName>
    </submittedName>
</protein>
<dbReference type="Pfam" id="PF20209">
    <property type="entry name" value="DUF6570"/>
    <property type="match status" value="1"/>
</dbReference>
<comment type="caution">
    <text evidence="4">The sequence shown here is derived from an EMBL/GenBank/DDBJ whole genome shotgun (WGS) entry which is preliminary data.</text>
</comment>
<feature type="region of interest" description="Disordered" evidence="1">
    <location>
        <begin position="412"/>
        <end position="434"/>
    </location>
</feature>
<dbReference type="Proteomes" id="UP000789390">
    <property type="component" value="Unassembled WGS sequence"/>
</dbReference>
<evidence type="ECO:0000259" key="3">
    <source>
        <dbReference type="Pfam" id="PF20209"/>
    </source>
</evidence>
<evidence type="ECO:0000313" key="4">
    <source>
        <dbReference type="EMBL" id="CAH0102003.1"/>
    </source>
</evidence>
<feature type="compositionally biased region" description="Acidic residues" evidence="1">
    <location>
        <begin position="1029"/>
        <end position="1048"/>
    </location>
</feature>
<dbReference type="EMBL" id="CAKKLH010000069">
    <property type="protein sequence ID" value="CAH0102003.1"/>
    <property type="molecule type" value="Genomic_DNA"/>
</dbReference>
<name>A0A8J2WEW9_9CRUS</name>
<dbReference type="AlphaFoldDB" id="A0A8J2WEW9"/>
<accession>A0A8J2WEW9</accession>
<dbReference type="InterPro" id="IPR053255">
    <property type="entry name" value="EGF-like_domain"/>
</dbReference>
<dbReference type="Pfam" id="PF14214">
    <property type="entry name" value="Helitron_like_N"/>
    <property type="match status" value="1"/>
</dbReference>
<evidence type="ECO:0000256" key="1">
    <source>
        <dbReference type="SAM" id="MobiDB-lite"/>
    </source>
</evidence>
<dbReference type="InterPro" id="IPR046700">
    <property type="entry name" value="DUF6570"/>
</dbReference>
<dbReference type="InterPro" id="IPR025476">
    <property type="entry name" value="Helitron_helicase-like"/>
</dbReference>
<proteinExistence type="predicted"/>
<sequence length="1078" mass="120369">MALATNSGLGRFLDSSQLIKERDIYEFVLQHDDTLEPGNISVRNPENVAVKVEEIPLYISNLISELENNINPKDNGRIYNNFQKQWDIHAPLIACACCGMKNYVMGSQTYQSNLVKKLHTLQCTPNFVETMEIDLSKELRSVSNGTDIEELCTLCCECYTTVIKCGKIPKYSIAAGLDFGLSERLDLPKLTLVEEYVISQARLLVSIVKLTGFHFAQKQSGKRGHVIVFPQDSKKLEEELQKCFNSESPGPIFPRAEKIHEYISIAFVGSRVQWEALVPDLRKGCNTHFQNLQVRVPIVYQWLKALKAINPHYRDIQIDHSPQMIETLEGLTDALVDRATIVTDAKEILIDNIIRKENIHDDSEQRSDKSSCPDEESELVLPSSIVTRATRPNTDGPNASASLFKGLTLSVQPTMSSNEPGENDTFNKEENPLQRHSAARVIAAKVKTDPESLTKFQEMVTDRSFLKRLQSAKENPNSDEVKLLARSINKHVTMANSNVPYTAAQRKSSVSHLYNMARFYGTPSIFFTFALDDINGCLNLRMALPLCDNLTFPAFDDGFCEAIKNNSDHFQNLSVSQAGLRAILASGPVAAAEMFRLIVDNVFCNIMGTPPASSHYKKTVPLPKRLPGAFGVPVAAYGCTEEQARGLLHMHIVFWGGLQPTVLQAAGGIHLLADVVSKAIDLIVCTELDPVTHLRHIIRDLQGETLPHACLFPPHHPLEDPLVFEEDVKRVVDLSNIHQHTKTCTKGKAGISGCRLGRPMTLQNKTEPRQIKPIKKLKKSENEKLKNKSLPSKKKVKIEIDYEILPEIETPPVSSTFRRNFSRNPIASRDPRLIIYEIKRQACDDPEKLAMHENDKLKYDALSSGDQLRLRSVLPSRNGMVVEYNPLTSVLLGCNTNVSLLGSDAQAKAALSYLIKYVTKPPAELAHSLSLLYHCRKDVQQRPSVADDSGTDQRTAMHYLNRIVNKLNGTVKISAPMAAAAILGMPAETCTDIFWVAYVSAALRYVKQHPESPPESSIAEEEQFADITEETVENDMDEKENNTEDDEISVFSEFSDTDSSLKDMSDRDDESDNELLTS</sequence>
<dbReference type="PANTHER" id="PTHR24047:SF29">
    <property type="entry name" value="EATER-RELATED"/>
    <property type="match status" value="1"/>
</dbReference>
<feature type="region of interest" description="Disordered" evidence="1">
    <location>
        <begin position="1029"/>
        <end position="1078"/>
    </location>
</feature>
<reference evidence="4" key="1">
    <citation type="submission" date="2021-11" db="EMBL/GenBank/DDBJ databases">
        <authorList>
            <person name="Schell T."/>
        </authorList>
    </citation>
    <scope>NUCLEOTIDE SEQUENCE</scope>
    <source>
        <strain evidence="4">M5</strain>
    </source>
</reference>
<feature type="compositionally biased region" description="Acidic residues" evidence="1">
    <location>
        <begin position="1066"/>
        <end position="1078"/>
    </location>
</feature>
<dbReference type="PANTHER" id="PTHR24047">
    <property type="entry name" value="FI01909P-RELATED"/>
    <property type="match status" value="1"/>
</dbReference>
<gene>
    <name evidence="4" type="ORF">DGAL_LOCUS4377</name>
</gene>
<evidence type="ECO:0000313" key="5">
    <source>
        <dbReference type="Proteomes" id="UP000789390"/>
    </source>
</evidence>
<feature type="domain" description="DUF6570" evidence="3">
    <location>
        <begin position="166"/>
        <end position="321"/>
    </location>
</feature>
<keyword evidence="5" id="KW-1185">Reference proteome</keyword>
<organism evidence="4 5">
    <name type="scientific">Daphnia galeata</name>
    <dbReference type="NCBI Taxonomy" id="27404"/>
    <lineage>
        <taxon>Eukaryota</taxon>
        <taxon>Metazoa</taxon>
        <taxon>Ecdysozoa</taxon>
        <taxon>Arthropoda</taxon>
        <taxon>Crustacea</taxon>
        <taxon>Branchiopoda</taxon>
        <taxon>Diplostraca</taxon>
        <taxon>Cladocera</taxon>
        <taxon>Anomopoda</taxon>
        <taxon>Daphniidae</taxon>
        <taxon>Daphnia</taxon>
    </lineage>
</organism>